<dbReference type="GO" id="GO:0005737">
    <property type="term" value="C:cytoplasm"/>
    <property type="evidence" value="ECO:0007669"/>
    <property type="project" value="TreeGrafter"/>
</dbReference>
<keyword evidence="3 7" id="KW-0808">Transferase</keyword>
<comment type="similarity">
    <text evidence="1 5">Belongs to the N(4)/N(6)-methyltransferase family.</text>
</comment>
<name>A0A1I3CTE6_9FIRM</name>
<dbReference type="AlphaFoldDB" id="A0A1I3CTE6"/>
<sequence>MILLDSIDIARKGETVSKKKAPRNKTIDISIEEGQSYLDKCIRLDQPSDMDHLLDKTIIGDLFEAAPHIPEKSIDLIIADPPYNLTKAFHGNGFSKRSKDQYEAYTRKWLEQVLPLLKDNGSIYVCCDWETSLTIGNVLMEITKVKNRITWQREKGRGAKANWKNGLEDIWYATISNNYTFNLEDVKIRKKVIAPYRVDGKPKDWVESETGNYRDTCPSNFWSDITIPFWSMPENTAHPTQKSEKLIAKMILASSNPGDVVFDPFLGSGTTSVVAKKLGRHYLGVEENPLYCLWTEKRLEMAEEDPTIQGYVDGVFWERNSLSEQKTTTNQHQEKADLSDPCQLEIGAFEED</sequence>
<feature type="domain" description="DNA methylase N-4/N-6" evidence="6">
    <location>
        <begin position="74"/>
        <end position="293"/>
    </location>
</feature>
<protein>
    <recommendedName>
        <fullName evidence="5">Methyltransferase</fullName>
        <ecNumber evidence="5">2.1.1.-</ecNumber>
    </recommendedName>
</protein>
<dbReference type="Pfam" id="PF01555">
    <property type="entry name" value="N6_N4_Mtase"/>
    <property type="match status" value="1"/>
</dbReference>
<dbReference type="PANTHER" id="PTHR13370:SF24">
    <property type="entry name" value="TYPE III RESTRICTION-MODIFICATION ENZYME STYLTI MOD SUBUNIT"/>
    <property type="match status" value="1"/>
</dbReference>
<reference evidence="8" key="1">
    <citation type="submission" date="2016-10" db="EMBL/GenBank/DDBJ databases">
        <authorList>
            <person name="Varghese N."/>
            <person name="Submissions S."/>
        </authorList>
    </citation>
    <scope>NUCLEOTIDE SEQUENCE [LARGE SCALE GENOMIC DNA]</scope>
    <source>
        <strain evidence="8">Z-7934</strain>
    </source>
</reference>
<dbReference type="EC" id="2.1.1.-" evidence="5"/>
<dbReference type="PANTHER" id="PTHR13370">
    <property type="entry name" value="RNA METHYLASE-RELATED"/>
    <property type="match status" value="1"/>
</dbReference>
<dbReference type="PROSITE" id="PS00092">
    <property type="entry name" value="N6_MTASE"/>
    <property type="match status" value="1"/>
</dbReference>
<evidence type="ECO:0000313" key="7">
    <source>
        <dbReference type="EMBL" id="SFH77703.1"/>
    </source>
</evidence>
<dbReference type="EMBL" id="FOQA01000003">
    <property type="protein sequence ID" value="SFH77703.1"/>
    <property type="molecule type" value="Genomic_DNA"/>
</dbReference>
<keyword evidence="4" id="KW-0680">Restriction system</keyword>
<dbReference type="InterPro" id="IPR029063">
    <property type="entry name" value="SAM-dependent_MTases_sf"/>
</dbReference>
<dbReference type="InterPro" id="IPR002052">
    <property type="entry name" value="DNA_methylase_N6_adenine_CS"/>
</dbReference>
<dbReference type="InterPro" id="IPR002941">
    <property type="entry name" value="DNA_methylase_N4/N6"/>
</dbReference>
<evidence type="ECO:0000259" key="6">
    <source>
        <dbReference type="Pfam" id="PF01555"/>
    </source>
</evidence>
<accession>A0A1I3CTE6</accession>
<organism evidence="7 8">
    <name type="scientific">Tindallia magadiensis</name>
    <dbReference type="NCBI Taxonomy" id="69895"/>
    <lineage>
        <taxon>Bacteria</taxon>
        <taxon>Bacillati</taxon>
        <taxon>Bacillota</taxon>
        <taxon>Clostridia</taxon>
        <taxon>Peptostreptococcales</taxon>
        <taxon>Tindalliaceae</taxon>
        <taxon>Tindallia</taxon>
    </lineage>
</organism>
<evidence type="ECO:0000256" key="4">
    <source>
        <dbReference type="ARBA" id="ARBA00022747"/>
    </source>
</evidence>
<dbReference type="GO" id="GO:0008170">
    <property type="term" value="F:N-methyltransferase activity"/>
    <property type="evidence" value="ECO:0007669"/>
    <property type="project" value="InterPro"/>
</dbReference>
<evidence type="ECO:0000256" key="2">
    <source>
        <dbReference type="ARBA" id="ARBA00022603"/>
    </source>
</evidence>
<dbReference type="GO" id="GO:0003677">
    <property type="term" value="F:DNA binding"/>
    <property type="evidence" value="ECO:0007669"/>
    <property type="project" value="InterPro"/>
</dbReference>
<evidence type="ECO:0000256" key="1">
    <source>
        <dbReference type="ARBA" id="ARBA00006594"/>
    </source>
</evidence>
<dbReference type="SUPFAM" id="SSF53335">
    <property type="entry name" value="S-adenosyl-L-methionine-dependent methyltransferases"/>
    <property type="match status" value="1"/>
</dbReference>
<dbReference type="GO" id="GO:0009307">
    <property type="term" value="P:DNA restriction-modification system"/>
    <property type="evidence" value="ECO:0007669"/>
    <property type="project" value="UniProtKB-KW"/>
</dbReference>
<keyword evidence="8" id="KW-1185">Reference proteome</keyword>
<dbReference type="STRING" id="69895.SAMN05192551_10310"/>
<gene>
    <name evidence="7" type="ORF">SAMN05192551_10310</name>
</gene>
<dbReference type="Gene3D" id="3.40.50.150">
    <property type="entry name" value="Vaccinia Virus protein VP39"/>
    <property type="match status" value="1"/>
</dbReference>
<dbReference type="Proteomes" id="UP000199287">
    <property type="component" value="Unassembled WGS sequence"/>
</dbReference>
<keyword evidence="2 7" id="KW-0489">Methyltransferase</keyword>
<evidence type="ECO:0000256" key="3">
    <source>
        <dbReference type="ARBA" id="ARBA00022679"/>
    </source>
</evidence>
<proteinExistence type="inferred from homology"/>
<dbReference type="GO" id="GO:0032259">
    <property type="term" value="P:methylation"/>
    <property type="evidence" value="ECO:0007669"/>
    <property type="project" value="UniProtKB-KW"/>
</dbReference>
<evidence type="ECO:0000313" key="8">
    <source>
        <dbReference type="Proteomes" id="UP000199287"/>
    </source>
</evidence>
<dbReference type="InterPro" id="IPR001091">
    <property type="entry name" value="RM_Methyltransferase"/>
</dbReference>
<dbReference type="PRINTS" id="PR00508">
    <property type="entry name" value="S21N4MTFRASE"/>
</dbReference>
<evidence type="ECO:0000256" key="5">
    <source>
        <dbReference type="RuleBase" id="RU362026"/>
    </source>
</evidence>